<proteinExistence type="predicted"/>
<evidence type="ECO:0000313" key="1">
    <source>
        <dbReference type="EMBL" id="GAI80052.1"/>
    </source>
</evidence>
<evidence type="ECO:0008006" key="2">
    <source>
        <dbReference type="Google" id="ProtNLM"/>
    </source>
</evidence>
<comment type="caution">
    <text evidence="1">The sequence shown here is derived from an EMBL/GenBank/DDBJ whole genome shotgun (WGS) entry which is preliminary data.</text>
</comment>
<organism evidence="1">
    <name type="scientific">marine sediment metagenome</name>
    <dbReference type="NCBI Taxonomy" id="412755"/>
    <lineage>
        <taxon>unclassified sequences</taxon>
        <taxon>metagenomes</taxon>
        <taxon>ecological metagenomes</taxon>
    </lineage>
</organism>
<dbReference type="EMBL" id="BARW01010750">
    <property type="protein sequence ID" value="GAI80052.1"/>
    <property type="molecule type" value="Genomic_DNA"/>
</dbReference>
<name>X1RH50_9ZZZZ</name>
<reference evidence="1" key="1">
    <citation type="journal article" date="2014" name="Front. Microbiol.">
        <title>High frequency of phylogenetically diverse reductive dehalogenase-homologous genes in deep subseafloor sedimentary metagenomes.</title>
        <authorList>
            <person name="Kawai M."/>
            <person name="Futagami T."/>
            <person name="Toyoda A."/>
            <person name="Takaki Y."/>
            <person name="Nishi S."/>
            <person name="Hori S."/>
            <person name="Arai W."/>
            <person name="Tsubouchi T."/>
            <person name="Morono Y."/>
            <person name="Uchiyama I."/>
            <person name="Ito T."/>
            <person name="Fujiyama A."/>
            <person name="Inagaki F."/>
            <person name="Takami H."/>
        </authorList>
    </citation>
    <scope>NUCLEOTIDE SEQUENCE</scope>
    <source>
        <strain evidence="1">Expedition CK06-06</strain>
    </source>
</reference>
<dbReference type="InterPro" id="IPR029063">
    <property type="entry name" value="SAM-dependent_MTases_sf"/>
</dbReference>
<dbReference type="SUPFAM" id="SSF53335">
    <property type="entry name" value="S-adenosyl-L-methionine-dependent methyltransferases"/>
    <property type="match status" value="1"/>
</dbReference>
<gene>
    <name evidence="1" type="ORF">S12H4_21022</name>
</gene>
<protein>
    <recommendedName>
        <fullName evidence="2">Methyltransferase domain-containing protein</fullName>
    </recommendedName>
</protein>
<dbReference type="Gene3D" id="3.40.50.150">
    <property type="entry name" value="Vaccinia Virus protein VP39"/>
    <property type="match status" value="1"/>
</dbReference>
<accession>X1RH50</accession>
<sequence length="98" mass="11537">MKGAKVKGIDINPQMLEIAQKRAIKKNLIQNIELCEMGVDILANYEELKKIREIIKGFKKRDYYVTLGSLLDDDTREYYKKDNFTYLLGIIDERLSYE</sequence>
<dbReference type="AlphaFoldDB" id="X1RH50"/>